<dbReference type="SUPFAM" id="SSF56601">
    <property type="entry name" value="beta-lactamase/transpeptidase-like"/>
    <property type="match status" value="1"/>
</dbReference>
<feature type="domain" description="Beta-lactamase class A catalytic" evidence="1">
    <location>
        <begin position="112"/>
        <end position="236"/>
    </location>
</feature>
<gene>
    <name evidence="2" type="ORF">SAMN05444405_101329</name>
</gene>
<dbReference type="Proteomes" id="UP000184509">
    <property type="component" value="Unassembled WGS sequence"/>
</dbReference>
<keyword evidence="3" id="KW-1185">Reference proteome</keyword>
<accession>A0A1M4TBT7</accession>
<dbReference type="STRING" id="1297750.SAMN05444405_101329"/>
<proteinExistence type="predicted"/>
<protein>
    <submittedName>
        <fullName evidence="2">Beta-lactamase enzyme family protein</fullName>
    </submittedName>
</protein>
<dbReference type="InterPro" id="IPR045155">
    <property type="entry name" value="Beta-lactam_cat"/>
</dbReference>
<dbReference type="Pfam" id="PF13354">
    <property type="entry name" value="Beta-lactamase2"/>
    <property type="match status" value="1"/>
</dbReference>
<dbReference type="AlphaFoldDB" id="A0A1M4TBT7"/>
<dbReference type="InterPro" id="IPR012338">
    <property type="entry name" value="Beta-lactam/transpept-like"/>
</dbReference>
<sequence>MNYRRKIKDLLYKMCFLLDKIPNNSLALPLNILWNMLKIRMLLLLIIFLFNVAYCPAQIYKLGDPSLLNSLMEKDDFFKPYLNDAEKYEIQIIYTQIDRDSQQHPTFTQYSYQLNSKRFFNPASLVKWPLILLGMEKVNNLNRDYGTTIYNKVEFTGNPDSTTNIKTDYLAHDKTPRLANYIKEMILVSDNDAYNRMYDFLGQEYINMRLLEMGYDSIRVMLRFDNSNRMQNRTTPAVNFYDDKDSLIYKQPAATNPVQLSNPLGAIIKGGRDYSYFNNVPLQDVNDMMLYVFFRDVAPFKKSFNLTEKDYELLYKYTAMYPRESEFPLFKKNKRKYPVHLKKYLYYGKNSVLPDLPGLRIHNMVGESHGTLSDVAYFVNTKTGIEFMLSAVINTCDGKITPANYHYKDIGQPFLRKLGRTIYEYEKQRRKH</sequence>
<evidence type="ECO:0000313" key="2">
    <source>
        <dbReference type="EMBL" id="SHE41834.1"/>
    </source>
</evidence>
<dbReference type="GO" id="GO:0008800">
    <property type="term" value="F:beta-lactamase activity"/>
    <property type="evidence" value="ECO:0007669"/>
    <property type="project" value="InterPro"/>
</dbReference>
<evidence type="ECO:0000313" key="3">
    <source>
        <dbReference type="Proteomes" id="UP000184509"/>
    </source>
</evidence>
<name>A0A1M4TBT7_9BACE</name>
<evidence type="ECO:0000259" key="1">
    <source>
        <dbReference type="Pfam" id="PF13354"/>
    </source>
</evidence>
<reference evidence="2 3" key="1">
    <citation type="submission" date="2016-11" db="EMBL/GenBank/DDBJ databases">
        <authorList>
            <person name="Jaros S."/>
            <person name="Januszkiewicz K."/>
            <person name="Wedrychowicz H."/>
        </authorList>
    </citation>
    <scope>NUCLEOTIDE SEQUENCE [LARGE SCALE GENOMIC DNA]</scope>
    <source>
        <strain evidence="2 3">DSM 26991</strain>
    </source>
</reference>
<dbReference type="GO" id="GO:0030655">
    <property type="term" value="P:beta-lactam antibiotic catabolic process"/>
    <property type="evidence" value="ECO:0007669"/>
    <property type="project" value="InterPro"/>
</dbReference>
<dbReference type="OrthoDB" id="1884322at2"/>
<dbReference type="Gene3D" id="3.40.710.10">
    <property type="entry name" value="DD-peptidase/beta-lactamase superfamily"/>
    <property type="match status" value="1"/>
</dbReference>
<dbReference type="EMBL" id="FQTV01000001">
    <property type="protein sequence ID" value="SHE41834.1"/>
    <property type="molecule type" value="Genomic_DNA"/>
</dbReference>
<organism evidence="2 3">
    <name type="scientific">Bacteroides luti</name>
    <dbReference type="NCBI Taxonomy" id="1297750"/>
    <lineage>
        <taxon>Bacteria</taxon>
        <taxon>Pseudomonadati</taxon>
        <taxon>Bacteroidota</taxon>
        <taxon>Bacteroidia</taxon>
        <taxon>Bacteroidales</taxon>
        <taxon>Bacteroidaceae</taxon>
        <taxon>Bacteroides</taxon>
    </lineage>
</organism>